<sequence>MKKTVLAMAVPALLAAGAAQASVNLYDADGVVVDISGAAEIQYYKDYSEDEDAFLRIDDADLILSTAIEVTDSLDAVAGMGFKYEDQFTGNVTTTNDNGTVRNDELWVGFASDSFGTITFGRQLLISDDAGNQKDYELGLEQINFVKTEGGQVIKWVYDNGTFYAGANVDLDQDKADTTDGRQITGGRIGARFEGLDARVYLYDAENISGEDVSGFNFEVDYAIAAFDVALSYGQVEYSQHANTSDKTDADVFGISGGYQLDEKTYLAVGYDIFDTDPTAGSSTYNKIESNSLYANITYKLHSNAKVYAEVGVADKEENGVDQPQDTGYVLGMEVKF</sequence>
<dbReference type="InterPro" id="IPR023614">
    <property type="entry name" value="Porin_dom_sf"/>
</dbReference>
<comment type="subcellular location">
    <subcellularLocation>
        <location evidence="1">Cell outer membrane</location>
        <topology evidence="1">Multi-pass membrane protein</topology>
    </subcellularLocation>
</comment>
<feature type="signal peptide" evidence="4">
    <location>
        <begin position="1"/>
        <end position="21"/>
    </location>
</feature>
<feature type="domain" description="Porin" evidence="5">
    <location>
        <begin position="9"/>
        <end position="317"/>
    </location>
</feature>
<dbReference type="PANTHER" id="PTHR34501">
    <property type="entry name" value="PROTEIN YDDL-RELATED"/>
    <property type="match status" value="1"/>
</dbReference>
<evidence type="ECO:0000256" key="4">
    <source>
        <dbReference type="SAM" id="SignalP"/>
    </source>
</evidence>
<dbReference type="InterPro" id="IPR050298">
    <property type="entry name" value="Gram-neg_bact_OMP"/>
</dbReference>
<evidence type="ECO:0000313" key="6">
    <source>
        <dbReference type="EMBL" id="KXF81410.1"/>
    </source>
</evidence>
<evidence type="ECO:0000256" key="3">
    <source>
        <dbReference type="ARBA" id="ARBA00023136"/>
    </source>
</evidence>
<dbReference type="STRING" id="294935.ATN88_01355"/>
<dbReference type="InterPro" id="IPR033900">
    <property type="entry name" value="Gram_neg_porin_domain"/>
</dbReference>
<dbReference type="OrthoDB" id="6213950at2"/>
<feature type="chain" id="PRO_5007465702" evidence="4">
    <location>
        <begin position="22"/>
        <end position="337"/>
    </location>
</feature>
<name>A0A135I7H8_9GAMM</name>
<dbReference type="GO" id="GO:0009279">
    <property type="term" value="C:cell outer membrane"/>
    <property type="evidence" value="ECO:0007669"/>
    <property type="project" value="UniProtKB-SubCell"/>
</dbReference>
<evidence type="ECO:0000256" key="1">
    <source>
        <dbReference type="ARBA" id="ARBA00004571"/>
    </source>
</evidence>
<reference evidence="6 7" key="1">
    <citation type="submission" date="2015-11" db="EMBL/GenBank/DDBJ databases">
        <title>Genomic Taxonomy of the Vibrionaceae.</title>
        <authorList>
            <person name="Gomez-Gil B."/>
            <person name="Enciso-Ibarra J."/>
        </authorList>
    </citation>
    <scope>NUCLEOTIDE SEQUENCE [LARGE SCALE GENOMIC DNA]</scope>
    <source>
        <strain evidence="6 7">CAIM 912</strain>
    </source>
</reference>
<comment type="caution">
    <text evidence="6">The sequence shown here is derived from an EMBL/GenBank/DDBJ whole genome shotgun (WGS) entry which is preliminary data.</text>
</comment>
<dbReference type="Gene3D" id="2.40.160.10">
    <property type="entry name" value="Porin"/>
    <property type="match status" value="1"/>
</dbReference>
<dbReference type="EMBL" id="LNTY01000034">
    <property type="protein sequence ID" value="KXF81410.1"/>
    <property type="molecule type" value="Genomic_DNA"/>
</dbReference>
<evidence type="ECO:0000259" key="5">
    <source>
        <dbReference type="Pfam" id="PF13609"/>
    </source>
</evidence>
<dbReference type="PANTHER" id="PTHR34501:SF2">
    <property type="entry name" value="OUTER MEMBRANE PORIN F-RELATED"/>
    <property type="match status" value="1"/>
</dbReference>
<dbReference type="Proteomes" id="UP000070529">
    <property type="component" value="Unassembled WGS sequence"/>
</dbReference>
<evidence type="ECO:0000256" key="2">
    <source>
        <dbReference type="ARBA" id="ARBA00022729"/>
    </source>
</evidence>
<gene>
    <name evidence="6" type="ORF">ATN88_01355</name>
</gene>
<dbReference type="SUPFAM" id="SSF56935">
    <property type="entry name" value="Porins"/>
    <property type="match status" value="1"/>
</dbReference>
<dbReference type="RefSeq" id="WP_067416293.1">
    <property type="nucleotide sequence ID" value="NZ_LNTY01000034.1"/>
</dbReference>
<evidence type="ECO:0000313" key="7">
    <source>
        <dbReference type="Proteomes" id="UP000070529"/>
    </source>
</evidence>
<keyword evidence="2 4" id="KW-0732">Signal</keyword>
<organism evidence="6 7">
    <name type="scientific">Enterovibrio coralii</name>
    <dbReference type="NCBI Taxonomy" id="294935"/>
    <lineage>
        <taxon>Bacteria</taxon>
        <taxon>Pseudomonadati</taxon>
        <taxon>Pseudomonadota</taxon>
        <taxon>Gammaproteobacteria</taxon>
        <taxon>Vibrionales</taxon>
        <taxon>Vibrionaceae</taxon>
        <taxon>Enterovibrio</taxon>
    </lineage>
</organism>
<dbReference type="GO" id="GO:0015288">
    <property type="term" value="F:porin activity"/>
    <property type="evidence" value="ECO:0007669"/>
    <property type="project" value="InterPro"/>
</dbReference>
<keyword evidence="3" id="KW-0472">Membrane</keyword>
<accession>A0A135I7H8</accession>
<protein>
    <submittedName>
        <fullName evidence="6">Porin</fullName>
    </submittedName>
</protein>
<keyword evidence="7" id="KW-1185">Reference proteome</keyword>
<proteinExistence type="predicted"/>
<dbReference type="AlphaFoldDB" id="A0A135I7H8"/>
<dbReference type="Pfam" id="PF13609">
    <property type="entry name" value="Porin_4"/>
    <property type="match status" value="1"/>
</dbReference>